<protein>
    <submittedName>
        <fullName evidence="1">Uncharacterized protein</fullName>
    </submittedName>
</protein>
<sequence length="44" mass="4950">MLLQIQTIDHLDSCFIQEKSSMHAVLGFIMANSFFLEKCATSSI</sequence>
<proteinExistence type="predicted"/>
<accession>A0A0A9A304</accession>
<name>A0A0A9A304_ARUDO</name>
<reference evidence="1" key="2">
    <citation type="journal article" date="2015" name="Data Brief">
        <title>Shoot transcriptome of the giant reed, Arundo donax.</title>
        <authorList>
            <person name="Barrero R.A."/>
            <person name="Guerrero F.D."/>
            <person name="Moolhuijzen P."/>
            <person name="Goolsby J.A."/>
            <person name="Tidwell J."/>
            <person name="Bellgard S.E."/>
            <person name="Bellgard M.I."/>
        </authorList>
    </citation>
    <scope>NUCLEOTIDE SEQUENCE</scope>
    <source>
        <tissue evidence="1">Shoot tissue taken approximately 20 cm above the soil surface</tissue>
    </source>
</reference>
<evidence type="ECO:0000313" key="1">
    <source>
        <dbReference type="EMBL" id="JAD45466.1"/>
    </source>
</evidence>
<dbReference type="EMBL" id="GBRH01252429">
    <property type="protein sequence ID" value="JAD45466.1"/>
    <property type="molecule type" value="Transcribed_RNA"/>
</dbReference>
<reference evidence="1" key="1">
    <citation type="submission" date="2014-09" db="EMBL/GenBank/DDBJ databases">
        <authorList>
            <person name="Magalhaes I.L.F."/>
            <person name="Oliveira U."/>
            <person name="Santos F.R."/>
            <person name="Vidigal T.H.D.A."/>
            <person name="Brescovit A.D."/>
            <person name="Santos A.J."/>
        </authorList>
    </citation>
    <scope>NUCLEOTIDE SEQUENCE</scope>
    <source>
        <tissue evidence="1">Shoot tissue taken approximately 20 cm above the soil surface</tissue>
    </source>
</reference>
<organism evidence="1">
    <name type="scientific">Arundo donax</name>
    <name type="common">Giant reed</name>
    <name type="synonym">Donax arundinaceus</name>
    <dbReference type="NCBI Taxonomy" id="35708"/>
    <lineage>
        <taxon>Eukaryota</taxon>
        <taxon>Viridiplantae</taxon>
        <taxon>Streptophyta</taxon>
        <taxon>Embryophyta</taxon>
        <taxon>Tracheophyta</taxon>
        <taxon>Spermatophyta</taxon>
        <taxon>Magnoliopsida</taxon>
        <taxon>Liliopsida</taxon>
        <taxon>Poales</taxon>
        <taxon>Poaceae</taxon>
        <taxon>PACMAD clade</taxon>
        <taxon>Arundinoideae</taxon>
        <taxon>Arundineae</taxon>
        <taxon>Arundo</taxon>
    </lineage>
</organism>
<dbReference type="AlphaFoldDB" id="A0A0A9A304"/>